<evidence type="ECO:0000313" key="3">
    <source>
        <dbReference type="EMBL" id="KAH9329594.1"/>
    </source>
</evidence>
<dbReference type="InterPro" id="IPR015915">
    <property type="entry name" value="Kelch-typ_b-propeller"/>
</dbReference>
<feature type="region of interest" description="Disordered" evidence="1">
    <location>
        <begin position="274"/>
        <end position="312"/>
    </location>
</feature>
<feature type="region of interest" description="Disordered" evidence="1">
    <location>
        <begin position="419"/>
        <end position="442"/>
    </location>
</feature>
<feature type="domain" description="DUF4110" evidence="2">
    <location>
        <begin position="350"/>
        <end position="435"/>
    </location>
</feature>
<dbReference type="Pfam" id="PF13422">
    <property type="entry name" value="DUF4110"/>
    <property type="match status" value="1"/>
</dbReference>
<feature type="non-terminal residue" evidence="3">
    <location>
        <position position="745"/>
    </location>
</feature>
<keyword evidence="4" id="KW-1185">Reference proteome</keyword>
<reference evidence="3 4" key="1">
    <citation type="journal article" date="2021" name="Nat. Plants">
        <title>The Taxus genome provides insights into paclitaxel biosynthesis.</title>
        <authorList>
            <person name="Xiong X."/>
            <person name="Gou J."/>
            <person name="Liao Q."/>
            <person name="Li Y."/>
            <person name="Zhou Q."/>
            <person name="Bi G."/>
            <person name="Li C."/>
            <person name="Du R."/>
            <person name="Wang X."/>
            <person name="Sun T."/>
            <person name="Guo L."/>
            <person name="Liang H."/>
            <person name="Lu P."/>
            <person name="Wu Y."/>
            <person name="Zhang Z."/>
            <person name="Ro D.K."/>
            <person name="Shang Y."/>
            <person name="Huang S."/>
            <person name="Yan J."/>
        </authorList>
    </citation>
    <scope>NUCLEOTIDE SEQUENCE [LARGE SCALE GENOMIC DNA]</scope>
    <source>
        <strain evidence="3">Ta-2019</strain>
    </source>
</reference>
<gene>
    <name evidence="3" type="ORF">KI387_001702</name>
</gene>
<proteinExistence type="predicted"/>
<feature type="compositionally biased region" description="Basic and acidic residues" evidence="1">
    <location>
        <begin position="107"/>
        <end position="119"/>
    </location>
</feature>
<dbReference type="InterPro" id="IPR025183">
    <property type="entry name" value="DUF4110"/>
</dbReference>
<sequence>IFLYGGYFKDHASDNDISEKGIILADMWVLDPRSGDWNKVKKLGMPPGSRAGFSMCVHKKRALLFGGVVDMEVKGDVLRSLFLNELYGFQLDNRRWYPLELRKAKSTKDKTRAQVKPEQESGGAVTKRNDGGNLLCESKATNTSGVSIPIDVLHNSSFEMEELGEDDCQPLADQVTSKLSVDDLSDVPKYAFNGKDDKQNMNAEAQTSIPTEAVKPCGRINACMAVGKDNLYLYGGMMEVGDREVTLDDLYILDLNKLDEWKCIIEVSKTEWIEVSDGEDEDDEDEDAEGEDVTESDSEDEEVRNEAEKKESDKTILGVEAAAAILRGEGKKLRRKERRAKIDQIRAELGLSDSQRTPMPGESLRDFFSRTNLYWQMAAYEHTQHTGKELRKDGFDLAETRFKDLKPVLDELSKLEAEQKAEEEEDAKNMLRKKGKEKAKHSILHRTIPLPGKPDLWPGEVGKHIRTLCPEEVTIEDKAMAKRDEKESTMESCIASKLADIRDINLGPKPLSELIDRSRAGRTSLMRAVKSNGIIRAAAFPCIAQLPEFVIECATSYHPSSRSVRDATGNTIIRLDAEFINYCLKIPVRKVATSISLHDAGGKWENHKADCMSIMNSKYMKKPRSPSKFPRTLSRSNLVQEVDDVVKLLCRINGEANAYTFHAWMYVFIRTIKVNKIDSIINWSEIINDNIGEQLRNMKRIFSFKMTSYLVYAAASQSVFSKLDRCGVLSKDPIFECYPQLIVPV</sequence>
<organism evidence="3 4">
    <name type="scientific">Taxus chinensis</name>
    <name type="common">Chinese yew</name>
    <name type="synonym">Taxus wallichiana var. chinensis</name>
    <dbReference type="NCBI Taxonomy" id="29808"/>
    <lineage>
        <taxon>Eukaryota</taxon>
        <taxon>Viridiplantae</taxon>
        <taxon>Streptophyta</taxon>
        <taxon>Embryophyta</taxon>
        <taxon>Tracheophyta</taxon>
        <taxon>Spermatophyta</taxon>
        <taxon>Pinopsida</taxon>
        <taxon>Pinidae</taxon>
        <taxon>Conifers II</taxon>
        <taxon>Cupressales</taxon>
        <taxon>Taxaceae</taxon>
        <taxon>Taxus</taxon>
    </lineage>
</organism>
<feature type="compositionally biased region" description="Basic residues" evidence="1">
    <location>
        <begin position="430"/>
        <end position="442"/>
    </location>
</feature>
<dbReference type="PANTHER" id="PTHR46063:SF1">
    <property type="entry name" value="KELCH DOMAIN-CONTAINING PROTEIN 4"/>
    <property type="match status" value="1"/>
</dbReference>
<dbReference type="Proteomes" id="UP000824469">
    <property type="component" value="Unassembled WGS sequence"/>
</dbReference>
<evidence type="ECO:0000313" key="4">
    <source>
        <dbReference type="Proteomes" id="UP000824469"/>
    </source>
</evidence>
<feature type="region of interest" description="Disordered" evidence="1">
    <location>
        <begin position="107"/>
        <end position="133"/>
    </location>
</feature>
<dbReference type="Gene3D" id="2.120.10.80">
    <property type="entry name" value="Kelch-type beta propeller"/>
    <property type="match status" value="1"/>
</dbReference>
<evidence type="ECO:0000259" key="2">
    <source>
        <dbReference type="Pfam" id="PF13422"/>
    </source>
</evidence>
<dbReference type="PANTHER" id="PTHR46063">
    <property type="entry name" value="KELCH DOMAIN-CONTAINING PROTEIN"/>
    <property type="match status" value="1"/>
</dbReference>
<accession>A0AA38GV37</accession>
<dbReference type="EMBL" id="JAHRHJ020000001">
    <property type="protein sequence ID" value="KAH9329594.1"/>
    <property type="molecule type" value="Genomic_DNA"/>
</dbReference>
<dbReference type="SUPFAM" id="SSF117281">
    <property type="entry name" value="Kelch motif"/>
    <property type="match status" value="1"/>
</dbReference>
<dbReference type="InterPro" id="IPR052588">
    <property type="entry name" value="Kelch_domain_protein"/>
</dbReference>
<name>A0AA38GV37_TAXCH</name>
<dbReference type="AlphaFoldDB" id="A0AA38GV37"/>
<comment type="caution">
    <text evidence="3">The sequence shown here is derived from an EMBL/GenBank/DDBJ whole genome shotgun (WGS) entry which is preliminary data.</text>
</comment>
<evidence type="ECO:0000256" key="1">
    <source>
        <dbReference type="SAM" id="MobiDB-lite"/>
    </source>
</evidence>
<feature type="compositionally biased region" description="Acidic residues" evidence="1">
    <location>
        <begin position="274"/>
        <end position="303"/>
    </location>
</feature>
<protein>
    <recommendedName>
        <fullName evidence="2">DUF4110 domain-containing protein</fullName>
    </recommendedName>
</protein>